<protein>
    <recommendedName>
        <fullName evidence="4">DUF3108 domain-containing protein</fullName>
    </recommendedName>
</protein>
<feature type="signal peptide" evidence="1">
    <location>
        <begin position="1"/>
        <end position="29"/>
    </location>
</feature>
<comment type="caution">
    <text evidence="2">The sequence shown here is derived from an EMBL/GenBank/DDBJ whole genome shotgun (WGS) entry which is preliminary data.</text>
</comment>
<dbReference type="AlphaFoldDB" id="A0A931FM95"/>
<proteinExistence type="predicted"/>
<keyword evidence="3" id="KW-1185">Reference proteome</keyword>
<evidence type="ECO:0008006" key="4">
    <source>
        <dbReference type="Google" id="ProtNLM"/>
    </source>
</evidence>
<evidence type="ECO:0000256" key="1">
    <source>
        <dbReference type="SAM" id="SignalP"/>
    </source>
</evidence>
<evidence type="ECO:0000313" key="3">
    <source>
        <dbReference type="Proteomes" id="UP000645610"/>
    </source>
</evidence>
<dbReference type="Proteomes" id="UP000645610">
    <property type="component" value="Unassembled WGS sequence"/>
</dbReference>
<gene>
    <name evidence="2" type="ORF">I2I01_14600</name>
</gene>
<dbReference type="InterPro" id="IPR046674">
    <property type="entry name" value="DUF6544"/>
</dbReference>
<organism evidence="2 3">
    <name type="scientific">Hymenobacter properus</name>
    <dbReference type="NCBI Taxonomy" id="2791026"/>
    <lineage>
        <taxon>Bacteria</taxon>
        <taxon>Pseudomonadati</taxon>
        <taxon>Bacteroidota</taxon>
        <taxon>Cytophagia</taxon>
        <taxon>Cytophagales</taxon>
        <taxon>Hymenobacteraceae</taxon>
        <taxon>Hymenobacter</taxon>
    </lineage>
</organism>
<reference evidence="2 3" key="1">
    <citation type="submission" date="2020-11" db="EMBL/GenBank/DDBJ databases">
        <authorList>
            <person name="Kim M.K."/>
        </authorList>
    </citation>
    <scope>NUCLEOTIDE SEQUENCE [LARGE SCALE GENOMIC DNA]</scope>
    <source>
        <strain evidence="2 3">BT439</strain>
    </source>
</reference>
<keyword evidence="1" id="KW-0732">Signal</keyword>
<dbReference type="EMBL" id="JADQDP010000003">
    <property type="protein sequence ID" value="MBF9142876.1"/>
    <property type="molecule type" value="Genomic_DNA"/>
</dbReference>
<feature type="chain" id="PRO_5036999520" description="DUF3108 domain-containing protein" evidence="1">
    <location>
        <begin position="30"/>
        <end position="276"/>
    </location>
</feature>
<accession>A0A931FM95</accession>
<sequence>MNAKQSVLWGSAALAAGAAGLLLSRAASARRLHDDAARLFAGAADPSRHVYREAQLVGLPAPVRRYFRHVLPDGRPYLRGLRLRHHGQFKTDLNKEWVAISGEQYMTACPPGFIWQGSTGQFTARDAYEDGHGRLAVHLLGLLPVLHGEGPHYDSGELLRWLTESVLLPTALLPSDELCWLALDDQSARLLLSHHGQSVSCIVRFNEANEIEECEALRHRGDAGLQPWVGRFLHYRDWHGVHAPSVLEASWVVNGQRQPYARFTVQELEYDQLKPY</sequence>
<dbReference type="Pfam" id="PF20181">
    <property type="entry name" value="DUF6544"/>
    <property type="match status" value="1"/>
</dbReference>
<dbReference type="RefSeq" id="WP_196287217.1">
    <property type="nucleotide sequence ID" value="NZ_JADQDP010000003.1"/>
</dbReference>
<name>A0A931FM95_9BACT</name>
<evidence type="ECO:0000313" key="2">
    <source>
        <dbReference type="EMBL" id="MBF9142876.1"/>
    </source>
</evidence>